<feature type="compositionally biased region" description="Low complexity" evidence="10">
    <location>
        <begin position="40"/>
        <end position="81"/>
    </location>
</feature>
<dbReference type="SUPFAM" id="SSF52540">
    <property type="entry name" value="P-loop containing nucleoside triphosphate hydrolases"/>
    <property type="match status" value="1"/>
</dbReference>
<evidence type="ECO:0000313" key="12">
    <source>
        <dbReference type="EMBL" id="CEP08137.1"/>
    </source>
</evidence>
<evidence type="ECO:0000256" key="8">
    <source>
        <dbReference type="ARBA" id="ARBA00023212"/>
    </source>
</evidence>
<evidence type="ECO:0000256" key="7">
    <source>
        <dbReference type="ARBA" id="ARBA00023175"/>
    </source>
</evidence>
<gene>
    <name evidence="12" type="primary">PARPA_01446.1 scaffold 1359</name>
</gene>
<dbReference type="InterPro" id="IPR036961">
    <property type="entry name" value="Kinesin_motor_dom_sf"/>
</dbReference>
<dbReference type="Proteomes" id="UP000054107">
    <property type="component" value="Unassembled WGS sequence"/>
</dbReference>
<feature type="binding site" evidence="9">
    <location>
        <begin position="384"/>
        <end position="391"/>
    </location>
    <ligand>
        <name>ATP</name>
        <dbReference type="ChEBI" id="CHEBI:30616"/>
    </ligand>
</feature>
<comment type="subcellular location">
    <subcellularLocation>
        <location evidence="1">Cytoplasm</location>
        <location evidence="1">Cytoskeleton</location>
    </subcellularLocation>
</comment>
<keyword evidence="5 9" id="KW-0067">ATP-binding</keyword>
<evidence type="ECO:0000256" key="10">
    <source>
        <dbReference type="SAM" id="MobiDB-lite"/>
    </source>
</evidence>
<dbReference type="PANTHER" id="PTHR47972:SF45">
    <property type="entry name" value="PROTEIN CLARET SEGREGATIONAL"/>
    <property type="match status" value="1"/>
</dbReference>
<evidence type="ECO:0000259" key="11">
    <source>
        <dbReference type="PROSITE" id="PS50067"/>
    </source>
</evidence>
<feature type="region of interest" description="Disordered" evidence="10">
    <location>
        <begin position="213"/>
        <end position="256"/>
    </location>
</feature>
<sequence>MTNNRVQTNNTSTKRKAEQSAGSKRQQRPKLDISQGPKQRLSNISTSSISSSTRLSNASVNSNSSRTSTKSTSTANTASAASITKKAIKSTKASIPKWDTKGRLNQLQTKLSESNEKVSEIEKLHQDLESSVQSKESLLKEAMQKVADLENTIKTTTERHQDELKRIREKFVSKNRDLIYHNEKRKSQLSTFENELSSMEVEYRKTTRAIEDENKENAALKSTKRNVEKSLSELDADTRSKRLKKKATAEEKSVQLSNQMKSRNRYVQELQGELLQNEKLRRKDHDRLQELKGNIRVFCRVRPSISSTTEPNLINARFFGEDNESMELTEQVSSTLGKTTTKSHTFTFDRVFSPASSQKECYEEISQLVQSALDGFNVCIFAYGQTGSGKTFTMQGPSAPTEETSGMIPRAVQQIYEVVQQLKQFGWEYQMKGQFLEIYNETINDLLGNTMNYGKIKHEIHHEKNGKTTVTDMTSVILDSPSKVKIMLRKASQNRATGATNMNERSSRSHSVFTLQLTGHNTKTGEDTSGILNLIDLAGSERLSMSGSTGDRLRETQAINKSLSCLGDVIHALVNNKEGGHIPYRNSKLTYLLRNSLGGNCKTLMFVNVSPLMEHFGESLCSLRFATKVNSCQVASAKKLVR</sequence>
<dbReference type="CDD" id="cd01366">
    <property type="entry name" value="KISc_C_terminal"/>
    <property type="match status" value="1"/>
</dbReference>
<dbReference type="FunFam" id="3.40.850.10:FF:000065">
    <property type="entry name" value="Kinesin-like protein"/>
    <property type="match status" value="1"/>
</dbReference>
<organism evidence="12 13">
    <name type="scientific">Parasitella parasitica</name>
    <dbReference type="NCBI Taxonomy" id="35722"/>
    <lineage>
        <taxon>Eukaryota</taxon>
        <taxon>Fungi</taxon>
        <taxon>Fungi incertae sedis</taxon>
        <taxon>Mucoromycota</taxon>
        <taxon>Mucoromycotina</taxon>
        <taxon>Mucoromycetes</taxon>
        <taxon>Mucorales</taxon>
        <taxon>Mucorineae</taxon>
        <taxon>Mucoraceae</taxon>
        <taxon>Parasitella</taxon>
    </lineage>
</organism>
<name>A0A0B7MSS0_9FUNG</name>
<dbReference type="GO" id="GO:0005524">
    <property type="term" value="F:ATP binding"/>
    <property type="evidence" value="ECO:0007669"/>
    <property type="project" value="UniProtKB-UniRule"/>
</dbReference>
<dbReference type="InterPro" id="IPR027640">
    <property type="entry name" value="Kinesin-like_fam"/>
</dbReference>
<feature type="compositionally biased region" description="Basic and acidic residues" evidence="10">
    <location>
        <begin position="225"/>
        <end position="240"/>
    </location>
</feature>
<dbReference type="PRINTS" id="PR00380">
    <property type="entry name" value="KINESINHEAVY"/>
</dbReference>
<evidence type="ECO:0000256" key="9">
    <source>
        <dbReference type="PROSITE-ProRule" id="PRU00283"/>
    </source>
</evidence>
<dbReference type="SMART" id="SM00129">
    <property type="entry name" value="KISc"/>
    <property type="match status" value="1"/>
</dbReference>
<dbReference type="GO" id="GO:0005874">
    <property type="term" value="C:microtubule"/>
    <property type="evidence" value="ECO:0007669"/>
    <property type="project" value="UniProtKB-KW"/>
</dbReference>
<protein>
    <recommendedName>
        <fullName evidence="11">Kinesin motor domain-containing protein</fullName>
    </recommendedName>
</protein>
<keyword evidence="8" id="KW-0206">Cytoskeleton</keyword>
<keyword evidence="2" id="KW-0963">Cytoplasm</keyword>
<comment type="similarity">
    <text evidence="9">Belongs to the TRAFAC class myosin-kinesin ATPase superfamily. Kinesin family.</text>
</comment>
<dbReference type="EMBL" id="LN719426">
    <property type="protein sequence ID" value="CEP08137.1"/>
    <property type="molecule type" value="Genomic_DNA"/>
</dbReference>
<dbReference type="PROSITE" id="PS50067">
    <property type="entry name" value="KINESIN_MOTOR_2"/>
    <property type="match status" value="1"/>
</dbReference>
<dbReference type="GO" id="GO:0003777">
    <property type="term" value="F:microtubule motor activity"/>
    <property type="evidence" value="ECO:0007669"/>
    <property type="project" value="InterPro"/>
</dbReference>
<evidence type="ECO:0000256" key="2">
    <source>
        <dbReference type="ARBA" id="ARBA00022490"/>
    </source>
</evidence>
<dbReference type="Gene3D" id="3.40.850.10">
    <property type="entry name" value="Kinesin motor domain"/>
    <property type="match status" value="1"/>
</dbReference>
<dbReference type="STRING" id="35722.A0A0B7MSS0"/>
<dbReference type="GO" id="GO:0007018">
    <property type="term" value="P:microtubule-based movement"/>
    <property type="evidence" value="ECO:0007669"/>
    <property type="project" value="InterPro"/>
</dbReference>
<dbReference type="Pfam" id="PF00225">
    <property type="entry name" value="Kinesin"/>
    <property type="match status" value="1"/>
</dbReference>
<dbReference type="AlphaFoldDB" id="A0A0B7MSS0"/>
<dbReference type="OrthoDB" id="3176171at2759"/>
<accession>A0A0B7MSS0</accession>
<evidence type="ECO:0000256" key="1">
    <source>
        <dbReference type="ARBA" id="ARBA00004245"/>
    </source>
</evidence>
<dbReference type="GO" id="GO:0090307">
    <property type="term" value="P:mitotic spindle assembly"/>
    <property type="evidence" value="ECO:0007669"/>
    <property type="project" value="UniProtKB-ARBA"/>
</dbReference>
<keyword evidence="4 9" id="KW-0547">Nucleotide-binding</keyword>
<dbReference type="GO" id="GO:0008017">
    <property type="term" value="F:microtubule binding"/>
    <property type="evidence" value="ECO:0007669"/>
    <property type="project" value="InterPro"/>
</dbReference>
<dbReference type="InterPro" id="IPR001752">
    <property type="entry name" value="Kinesin_motor_dom"/>
</dbReference>
<feature type="region of interest" description="Disordered" evidence="10">
    <location>
        <begin position="1"/>
        <end position="81"/>
    </location>
</feature>
<feature type="domain" description="Kinesin motor" evidence="11">
    <location>
        <begin position="294"/>
        <end position="632"/>
    </location>
</feature>
<keyword evidence="6" id="KW-0175">Coiled coil</keyword>
<evidence type="ECO:0000256" key="6">
    <source>
        <dbReference type="ARBA" id="ARBA00023054"/>
    </source>
</evidence>
<dbReference type="InterPro" id="IPR027417">
    <property type="entry name" value="P-loop_NTPase"/>
</dbReference>
<keyword evidence="13" id="KW-1185">Reference proteome</keyword>
<dbReference type="PANTHER" id="PTHR47972">
    <property type="entry name" value="KINESIN-LIKE PROTEIN KLP-3"/>
    <property type="match status" value="1"/>
</dbReference>
<evidence type="ECO:0000256" key="5">
    <source>
        <dbReference type="ARBA" id="ARBA00022840"/>
    </source>
</evidence>
<evidence type="ECO:0000313" key="13">
    <source>
        <dbReference type="Proteomes" id="UP000054107"/>
    </source>
</evidence>
<keyword evidence="7 9" id="KW-0505">Motor protein</keyword>
<proteinExistence type="inferred from homology"/>
<keyword evidence="3" id="KW-0493">Microtubule</keyword>
<evidence type="ECO:0000256" key="4">
    <source>
        <dbReference type="ARBA" id="ARBA00022741"/>
    </source>
</evidence>
<feature type="compositionally biased region" description="Polar residues" evidence="10">
    <location>
        <begin position="1"/>
        <end position="12"/>
    </location>
</feature>
<evidence type="ECO:0000256" key="3">
    <source>
        <dbReference type="ARBA" id="ARBA00022701"/>
    </source>
</evidence>
<reference evidence="12 13" key="1">
    <citation type="submission" date="2014-09" db="EMBL/GenBank/DDBJ databases">
        <authorList>
            <person name="Ellenberger Sabrina"/>
        </authorList>
    </citation>
    <scope>NUCLEOTIDE SEQUENCE [LARGE SCALE GENOMIC DNA]</scope>
    <source>
        <strain evidence="12 13">CBS 412.66</strain>
    </source>
</reference>